<feature type="compositionally biased region" description="Basic and acidic residues" evidence="1">
    <location>
        <begin position="311"/>
        <end position="327"/>
    </location>
</feature>
<sequence length="572" mass="61727">MISQKTSRSALLLLVPGAGRGAVSPLLPPVPGSGFLSLRPMEAFVKRENEEERPPRAELRAEVTARGSDEAPIRIKEEDDRCPPTAAAAGAGGGTVGEDNPTVKEEDLHIIEVDFQTEGEVAQHLMVADGSSSSVAVVEPGGGSWLSPERRRVDSARVAEIEVVLEGDDDDATEEADDDDDDATPRSRSTKTARKGFVGTFGLRAPPLHRSTLRGDLWAHQGNLQIPPGGDLRTYQGDLRGRQGNLWGRQGNLRIHQGDLRIHEGDLRARWGDLRAPVSVPSHGRDAAGSRRSARIRRRRVVALPPRTLGRAHEVSGDERADGRFNDDAAASGGGGAAGAKEEVKKEAEERVVAPSTLRISDPEVALVFFLALVLRALLGAAEMRRRADRARTRRAAAADAAVAFRGGDGGGGGGGGLDRLNEILGRRRASRRRILHYLFQRKRRASVWTHVRSSDWWEREASSFTDAQWLRSFGLSRDAFAGVCSALGPALQRRDTTFRLCVPVDKRVAMALWKLANGGGGGGGAGYKGAAQLFGVSVTTVWRCVQEFCSAVSQSPSAERLAQMTQGFHRR</sequence>
<evidence type="ECO:0000313" key="3">
    <source>
        <dbReference type="RefSeq" id="XP_032835775.1"/>
    </source>
</evidence>
<feature type="region of interest" description="Disordered" evidence="1">
    <location>
        <begin position="309"/>
        <end position="346"/>
    </location>
</feature>
<proteinExistence type="predicted"/>
<dbReference type="AlphaFoldDB" id="A0AAJ7XIP2"/>
<accession>A0AAJ7XIP2</accession>
<reference evidence="3" key="1">
    <citation type="submission" date="2025-08" db="UniProtKB">
        <authorList>
            <consortium name="RefSeq"/>
        </authorList>
    </citation>
    <scope>IDENTIFICATION</scope>
    <source>
        <tissue evidence="3">Sperm</tissue>
    </source>
</reference>
<feature type="compositionally biased region" description="Acidic residues" evidence="1">
    <location>
        <begin position="165"/>
        <end position="182"/>
    </location>
</feature>
<protein>
    <submittedName>
        <fullName evidence="3">Uncharacterized protein LOC116957628 isoform X1</fullName>
    </submittedName>
</protein>
<feature type="region of interest" description="Disordered" evidence="1">
    <location>
        <begin position="80"/>
        <end position="99"/>
    </location>
</feature>
<keyword evidence="2" id="KW-1185">Reference proteome</keyword>
<dbReference type="KEGG" id="pmrn:116957628"/>
<evidence type="ECO:0000313" key="2">
    <source>
        <dbReference type="Proteomes" id="UP001318040"/>
    </source>
</evidence>
<organism evidence="2 3">
    <name type="scientific">Petromyzon marinus</name>
    <name type="common">Sea lamprey</name>
    <dbReference type="NCBI Taxonomy" id="7757"/>
    <lineage>
        <taxon>Eukaryota</taxon>
        <taxon>Metazoa</taxon>
        <taxon>Chordata</taxon>
        <taxon>Craniata</taxon>
        <taxon>Vertebrata</taxon>
        <taxon>Cyclostomata</taxon>
        <taxon>Hyperoartia</taxon>
        <taxon>Petromyzontiformes</taxon>
        <taxon>Petromyzontidae</taxon>
        <taxon>Petromyzon</taxon>
    </lineage>
</organism>
<evidence type="ECO:0000256" key="1">
    <source>
        <dbReference type="SAM" id="MobiDB-lite"/>
    </source>
</evidence>
<dbReference type="RefSeq" id="XP_032835775.1">
    <property type="nucleotide sequence ID" value="XM_032979884.1"/>
</dbReference>
<gene>
    <name evidence="3" type="primary">LOC116957628</name>
</gene>
<name>A0AAJ7XIP2_PETMA</name>
<feature type="region of interest" description="Disordered" evidence="1">
    <location>
        <begin position="165"/>
        <end position="193"/>
    </location>
</feature>
<dbReference type="Proteomes" id="UP001318040">
    <property type="component" value="Chromosome 79"/>
</dbReference>